<organism evidence="1 2">
    <name type="scientific">Tritrichomonas foetus</name>
    <dbReference type="NCBI Taxonomy" id="1144522"/>
    <lineage>
        <taxon>Eukaryota</taxon>
        <taxon>Metamonada</taxon>
        <taxon>Parabasalia</taxon>
        <taxon>Tritrichomonadida</taxon>
        <taxon>Tritrichomonadidae</taxon>
        <taxon>Tritrichomonas</taxon>
    </lineage>
</organism>
<dbReference type="Proteomes" id="UP000179807">
    <property type="component" value="Unassembled WGS sequence"/>
</dbReference>
<accession>A0A1J4K246</accession>
<proteinExistence type="predicted"/>
<evidence type="ECO:0000313" key="1">
    <source>
        <dbReference type="EMBL" id="OHT03806.1"/>
    </source>
</evidence>
<dbReference type="EMBL" id="MLAK01000815">
    <property type="protein sequence ID" value="OHT03806.1"/>
    <property type="molecule type" value="Genomic_DNA"/>
</dbReference>
<keyword evidence="2" id="KW-1185">Reference proteome</keyword>
<dbReference type="VEuPathDB" id="TrichDB:TRFO_01492"/>
<reference evidence="1" key="1">
    <citation type="submission" date="2016-10" db="EMBL/GenBank/DDBJ databases">
        <authorList>
            <person name="Benchimol M."/>
            <person name="Almeida L.G."/>
            <person name="Vasconcelos A.T."/>
            <person name="Perreira-Neves A."/>
            <person name="Rosa I.A."/>
            <person name="Tasca T."/>
            <person name="Bogo M.R."/>
            <person name="de Souza W."/>
        </authorList>
    </citation>
    <scope>NUCLEOTIDE SEQUENCE [LARGE SCALE GENOMIC DNA]</scope>
    <source>
        <strain evidence="1">K</strain>
    </source>
</reference>
<name>A0A1J4K246_9EUKA</name>
<protein>
    <submittedName>
        <fullName evidence="1">Uncharacterized protein</fullName>
    </submittedName>
</protein>
<dbReference type="OrthoDB" id="10592990at2759"/>
<evidence type="ECO:0000313" key="2">
    <source>
        <dbReference type="Proteomes" id="UP000179807"/>
    </source>
</evidence>
<sequence>MTQILQDVHLSIPLLIVPAADISPKCVSLMKFLCKGQLEINVKKNEKIINTANSFNVSPPQMVKTHPIFCNSFSELISYTEVLNEEKHHFFLKSYAILAFIDYSMNKNIEAITTSFSNFPGIQDDRKAFVIFDVPNDNTESFLSNQEDSAFHICTVSNQFSEIEGFFYIINFLSSVMAESASRLLNIGFKISDIQPKNIREEKVRADFASISRYEQEFMRQVKIGLNDIEGKYLPAFLASFYEILASYEELKPGIINEYKISNPSSHKSPFKYTPSSLVDSGSSPIVQFYLASAYQYHEHRYYDKCIDIGIKLINSGYKALIHPLVLYISKRAEKKFVLNRAWDLLSVIQRQGLQRRSAVVANQFSKIYKRDASKMFIIYALDLILKNTNKDSLVQIRDLGFPMVIELLESKQNVSKTILSRFISSILCSIGQSLDFQHQELLLHELKNKGCEEVNLPLCVEKVIFEKPQVIISRNISKGSNNDNNGLFLYSYLPQKNKEEKSITAAVNSVVTIHYVIKNPLSVILQLDDVRTVCQDCDCKLSSHFLAPNKTTIVHSSIVPLKSGTIPINGLEFNFFGAHQKIDIVSDIIIQAVDNVPHFTLRTDLPITSRMELYEGEERPFTLWVTNSGTEIINSLDIEYLQPEIVTTLSKPKLPLLPGQKTAIHCCLTASKDEEYISLTVRSNVLPETTTESSNASDPSDKVDDTQYETYNCSQTLRQYYDTIESLKINRVFLMERPPQTSTDEEFASLSDFINVGYEVLNNTDCAFQYDAVISNKSISGIIGAHESVLTIAAYKTSELKSDGSDAQRSRVIALTKIKEESLGRSLSQPERVIVAKEVGIMQRLEAKWHFTWRVSSARHGILSSKATSIDKKLFSGIERRQIRPNIKWVLESSNEEVENVMRYKVHRLDVDFGEDQITDCSLILMSGNPAKSGILWQKNLAQHDDDGKTNFDFILSFSTCEKFKMIIKFVSSQGVSGEKPIIVNVVE</sequence>
<comment type="caution">
    <text evidence="1">The sequence shown here is derived from an EMBL/GenBank/DDBJ whole genome shotgun (WGS) entry which is preliminary data.</text>
</comment>
<dbReference type="GeneID" id="94824832"/>
<dbReference type="RefSeq" id="XP_068356942.1">
    <property type="nucleotide sequence ID" value="XM_068490128.1"/>
</dbReference>
<gene>
    <name evidence="1" type="ORF">TRFO_01492</name>
</gene>
<dbReference type="AlphaFoldDB" id="A0A1J4K246"/>